<protein>
    <submittedName>
        <fullName evidence="2">F-box/LRR-repeat protein 3-like isoform X1</fullName>
    </submittedName>
</protein>
<proteinExistence type="predicted"/>
<accession>A0A833R052</accession>
<dbReference type="EMBL" id="SWLB01000013">
    <property type="protein sequence ID" value="KAF3330242.1"/>
    <property type="molecule type" value="Genomic_DNA"/>
</dbReference>
<sequence length="645" mass="69945">MCNITVVLSSDLLAQVLDRLHDSKDLKSCRLVSRVFLQAERMHRKAIRPLRLGPLPLLLRRYATSLLSLDLSSCPSLDDAALSVSIPSPNNLRSVSLSRASGVTWRGLEVLVSVCPKIEAIDISYCTGFGDREAAAVAKASGLKELKIDKCLQVTDVGLAKVAVGCSGLEKLGIKWCREISDIGIDLLAKKCLELRELDISYLKVGNESLRSIASLAKLENLALVGCQYVDDEGLYFLSNRNNSLQIIDVSRCVNVTSAGLTTLAVGHQHLHKINAGNCSPVLTSTFVSKLCMLGETLNILKLDGLELPVSALETVGLNCRNLLEIGLSKCNGVTDEGISRLVEGCSDLSTIDLTCCHLLTDESLFSIAASCRGVKSLRFESCVLISEKGLDQVTTSCADLKEIDLTDCNVNDSALKCLSRCSELLILKLGLCSGVSDIGLASIGTNCTKLLELDLYRCTAVTDDGLASISNGCKRMKKLNLCYCNQISDTGLAHLRLLEELSDLELRGIVRITSSGITAMAMGCRSLTQLDLKRCYSVDDAGMWALVRYTENLRQLTISYCTVTGLGLCHLVGSLRCLQDVKMVHLSWVSIEGFELALRSACGKLKKVKLLSGLQDVLSPELLQTLQARGCCIRWVNKPLVFKG</sequence>
<gene>
    <name evidence="2" type="ORF">FCM35_KLT03596</name>
</gene>
<dbReference type="Proteomes" id="UP000623129">
    <property type="component" value="Unassembled WGS sequence"/>
</dbReference>
<feature type="domain" description="F-box/LRR-repeat protein 15-like leucin rich repeat" evidence="1">
    <location>
        <begin position="71"/>
        <end position="203"/>
    </location>
</feature>
<feature type="domain" description="F-box/LRR-repeat protein 15-like leucin rich repeat" evidence="1">
    <location>
        <begin position="330"/>
        <end position="573"/>
    </location>
</feature>
<dbReference type="InterPro" id="IPR057207">
    <property type="entry name" value="FBXL15_LRR"/>
</dbReference>
<dbReference type="FunFam" id="3.80.10.10:FF:000276">
    <property type="entry name" value="F-box/LRR-repeat protein 3"/>
    <property type="match status" value="1"/>
</dbReference>
<dbReference type="PANTHER" id="PTHR13318:SF95">
    <property type="entry name" value="F-BOX PROTEIN YLR352W"/>
    <property type="match status" value="1"/>
</dbReference>
<dbReference type="SMART" id="SM00367">
    <property type="entry name" value="LRR_CC"/>
    <property type="match status" value="18"/>
</dbReference>
<dbReference type="OrthoDB" id="423607at2759"/>
<evidence type="ECO:0000313" key="3">
    <source>
        <dbReference type="Proteomes" id="UP000623129"/>
    </source>
</evidence>
<dbReference type="SUPFAM" id="SSF52047">
    <property type="entry name" value="RNI-like"/>
    <property type="match status" value="2"/>
</dbReference>
<dbReference type="PANTHER" id="PTHR13318">
    <property type="entry name" value="PARTNER OF PAIRED, ISOFORM B-RELATED"/>
    <property type="match status" value="1"/>
</dbReference>
<reference evidence="2" key="1">
    <citation type="submission" date="2020-01" db="EMBL/GenBank/DDBJ databases">
        <title>Genome sequence of Kobresia littledalei, the first chromosome-level genome in the family Cyperaceae.</title>
        <authorList>
            <person name="Qu G."/>
        </authorList>
    </citation>
    <scope>NUCLEOTIDE SEQUENCE</scope>
    <source>
        <strain evidence="2">C.B.Clarke</strain>
        <tissue evidence="2">Leaf</tissue>
    </source>
</reference>
<dbReference type="AlphaFoldDB" id="A0A833R052"/>
<keyword evidence="3" id="KW-1185">Reference proteome</keyword>
<dbReference type="InterPro" id="IPR032675">
    <property type="entry name" value="LRR_dom_sf"/>
</dbReference>
<evidence type="ECO:0000313" key="2">
    <source>
        <dbReference type="EMBL" id="KAF3330242.1"/>
    </source>
</evidence>
<comment type="caution">
    <text evidence="2">The sequence shown here is derived from an EMBL/GenBank/DDBJ whole genome shotgun (WGS) entry which is preliminary data.</text>
</comment>
<dbReference type="GO" id="GO:0019005">
    <property type="term" value="C:SCF ubiquitin ligase complex"/>
    <property type="evidence" value="ECO:0007669"/>
    <property type="project" value="TreeGrafter"/>
</dbReference>
<dbReference type="GO" id="GO:0031146">
    <property type="term" value="P:SCF-dependent proteasomal ubiquitin-dependent protein catabolic process"/>
    <property type="evidence" value="ECO:0007669"/>
    <property type="project" value="TreeGrafter"/>
</dbReference>
<dbReference type="InterPro" id="IPR006553">
    <property type="entry name" value="Leu-rich_rpt_Cys-con_subtyp"/>
</dbReference>
<name>A0A833R052_9POAL</name>
<dbReference type="Pfam" id="PF25372">
    <property type="entry name" value="DUF7885"/>
    <property type="match status" value="2"/>
</dbReference>
<evidence type="ECO:0000259" key="1">
    <source>
        <dbReference type="Pfam" id="PF25372"/>
    </source>
</evidence>
<dbReference type="Gene3D" id="3.80.10.10">
    <property type="entry name" value="Ribonuclease Inhibitor"/>
    <property type="match status" value="3"/>
</dbReference>
<organism evidence="2 3">
    <name type="scientific">Carex littledalei</name>
    <dbReference type="NCBI Taxonomy" id="544730"/>
    <lineage>
        <taxon>Eukaryota</taxon>
        <taxon>Viridiplantae</taxon>
        <taxon>Streptophyta</taxon>
        <taxon>Embryophyta</taxon>
        <taxon>Tracheophyta</taxon>
        <taxon>Spermatophyta</taxon>
        <taxon>Magnoliopsida</taxon>
        <taxon>Liliopsida</taxon>
        <taxon>Poales</taxon>
        <taxon>Cyperaceae</taxon>
        <taxon>Cyperoideae</taxon>
        <taxon>Cariceae</taxon>
        <taxon>Carex</taxon>
        <taxon>Carex subgen. Euthyceras</taxon>
    </lineage>
</organism>